<evidence type="ECO:0000259" key="2">
    <source>
        <dbReference type="Pfam" id="PF02668"/>
    </source>
</evidence>
<dbReference type="PANTHER" id="PTHR10696">
    <property type="entry name" value="GAMMA-BUTYROBETAINE HYDROXYLASE-RELATED"/>
    <property type="match status" value="1"/>
</dbReference>
<dbReference type="SUPFAM" id="SSF51197">
    <property type="entry name" value="Clavaminate synthase-like"/>
    <property type="match status" value="1"/>
</dbReference>
<name>A0ABQ8G2E6_9PEZI</name>
<organism evidence="3 4">
    <name type="scientific">Macrophomina phaseolina</name>
    <dbReference type="NCBI Taxonomy" id="35725"/>
    <lineage>
        <taxon>Eukaryota</taxon>
        <taxon>Fungi</taxon>
        <taxon>Dikarya</taxon>
        <taxon>Ascomycota</taxon>
        <taxon>Pezizomycotina</taxon>
        <taxon>Dothideomycetes</taxon>
        <taxon>Dothideomycetes incertae sedis</taxon>
        <taxon>Botryosphaeriales</taxon>
        <taxon>Botryosphaeriaceae</taxon>
        <taxon>Macrophomina</taxon>
    </lineage>
</organism>
<gene>
    <name evidence="3" type="ORF">B0J12DRAFT_200296</name>
</gene>
<evidence type="ECO:0000256" key="1">
    <source>
        <dbReference type="ARBA" id="ARBA00023002"/>
    </source>
</evidence>
<dbReference type="InterPro" id="IPR042098">
    <property type="entry name" value="TauD-like_sf"/>
</dbReference>
<evidence type="ECO:0000313" key="4">
    <source>
        <dbReference type="Proteomes" id="UP000774617"/>
    </source>
</evidence>
<accession>A0ABQ8G2E6</accession>
<comment type="caution">
    <text evidence="3">The sequence shown here is derived from an EMBL/GenBank/DDBJ whole genome shotgun (WGS) entry which is preliminary data.</text>
</comment>
<keyword evidence="1" id="KW-0560">Oxidoreductase</keyword>
<feature type="domain" description="TauD/TfdA-like" evidence="2">
    <location>
        <begin position="41"/>
        <end position="357"/>
    </location>
</feature>
<dbReference type="InterPro" id="IPR050411">
    <property type="entry name" value="AlphaKG_dependent_hydroxylases"/>
</dbReference>
<evidence type="ECO:0000313" key="3">
    <source>
        <dbReference type="EMBL" id="KAH7042737.1"/>
    </source>
</evidence>
<dbReference type="Gene3D" id="3.60.130.10">
    <property type="entry name" value="Clavaminate synthase-like"/>
    <property type="match status" value="1"/>
</dbReference>
<dbReference type="InterPro" id="IPR003819">
    <property type="entry name" value="TauD/TfdA-like"/>
</dbReference>
<proteinExistence type="predicted"/>
<protein>
    <recommendedName>
        <fullName evidence="2">TauD/TfdA-like domain-containing protein</fullName>
    </recommendedName>
</protein>
<dbReference type="Pfam" id="PF02668">
    <property type="entry name" value="TauD"/>
    <property type="match status" value="1"/>
</dbReference>
<dbReference type="EMBL" id="JAGTJR010000024">
    <property type="protein sequence ID" value="KAH7042737.1"/>
    <property type="molecule type" value="Genomic_DNA"/>
</dbReference>
<dbReference type="Proteomes" id="UP000774617">
    <property type="component" value="Unassembled WGS sequence"/>
</dbReference>
<sequence>MGSSTGFSAFQITSFAPAVNLPEPYTKNTTFPLALAPSNPGIPLSDLISEIAHLSQSGQIRCLLNTHGAIYFKDLHLRSASDFSQFAHAFGYAPHEDIGNPVRRTALAPNVATANEGPKTQPIHPHNEFGLSPHHPAYVFFYCAAAPISGGETPLNSSVALLHHLQRKHPAFIAEIERRGVAYTLFYPNAPRDQTASPGTSVLQAWGAHVLDSDDAETARRKVEAEVRRLPTATWAGENRSADNALGDLRVWQRLPAVRTHPSTGERTFFNNAVSRFLNAVAAGTLEAPHINAEGAYQPPAFYGDGEIIPSEYFDAAVEFIRETRALVPWREGDVVLLDNYAVQHGREPWTGERKLLASLWDGP</sequence>
<reference evidence="3 4" key="1">
    <citation type="journal article" date="2021" name="Nat. Commun.">
        <title>Genetic determinants of endophytism in the Arabidopsis root mycobiome.</title>
        <authorList>
            <person name="Mesny F."/>
            <person name="Miyauchi S."/>
            <person name="Thiergart T."/>
            <person name="Pickel B."/>
            <person name="Atanasova L."/>
            <person name="Karlsson M."/>
            <person name="Huettel B."/>
            <person name="Barry K.W."/>
            <person name="Haridas S."/>
            <person name="Chen C."/>
            <person name="Bauer D."/>
            <person name="Andreopoulos W."/>
            <person name="Pangilinan J."/>
            <person name="LaButti K."/>
            <person name="Riley R."/>
            <person name="Lipzen A."/>
            <person name="Clum A."/>
            <person name="Drula E."/>
            <person name="Henrissat B."/>
            <person name="Kohler A."/>
            <person name="Grigoriev I.V."/>
            <person name="Martin F.M."/>
            <person name="Hacquard S."/>
        </authorList>
    </citation>
    <scope>NUCLEOTIDE SEQUENCE [LARGE SCALE GENOMIC DNA]</scope>
    <source>
        <strain evidence="3 4">MPI-SDFR-AT-0080</strain>
    </source>
</reference>
<keyword evidence="4" id="KW-1185">Reference proteome</keyword>
<dbReference type="PANTHER" id="PTHR10696:SF21">
    <property type="entry name" value="TAUD_TFDA-LIKE DOMAIN-CONTAINING PROTEIN"/>
    <property type="match status" value="1"/>
</dbReference>